<accession>A0A6I8UUN8</accession>
<dbReference type="KEGG" id="dpo:4804522"/>
<feature type="coiled-coil region" evidence="1">
    <location>
        <begin position="50"/>
        <end position="169"/>
    </location>
</feature>
<sequence length="326" mass="39153">METIEFLNRTSRRNIKSQIGWKVAQRMREWSEDLDDRRGQLYVQLHSEALQVDEEVAALLQARADEAERKRHEWIHMERLKREEAEQELLKVKQQQREIENSEAHRHMQTKQILLESKQAQLQQIEDRQALRRRQACVEILWQRVWQRLDDSRAQQEQYEQQLRRLIEGQCQAENLARDQQQKAQLHQEVLAEQRAYAEALNVAAENDARKREMELQQNEVNRRKQLCDLQDQISQNMKLAASQAEANHREDVGYNIREDRQIYEELMQKHCARGRNRDWHQSYMTHTAEERAARRRSEQERERAYLGTGCVLGQQQKQPYGRAVR</sequence>
<keyword evidence="1" id="KW-0175">Coiled coil</keyword>
<name>A0A6I8UUN8_DROPS</name>
<dbReference type="AlphaFoldDB" id="A0A6I8UUN8"/>
<dbReference type="RefSeq" id="XP_001361072.2">
    <property type="nucleotide sequence ID" value="XM_001361035.4"/>
</dbReference>
<protein>
    <submittedName>
        <fullName evidence="3">Golgin subfamily A member 6-like protein 22</fullName>
    </submittedName>
</protein>
<reference evidence="3" key="2">
    <citation type="submission" date="2025-08" db="UniProtKB">
        <authorList>
            <consortium name="RefSeq"/>
        </authorList>
    </citation>
    <scope>IDENTIFICATION</scope>
    <source>
        <strain evidence="3">MV-25-SWS-2005</strain>
        <tissue evidence="3">Whole body</tissue>
    </source>
</reference>
<evidence type="ECO:0000313" key="2">
    <source>
        <dbReference type="Proteomes" id="UP000001819"/>
    </source>
</evidence>
<organism evidence="2 3">
    <name type="scientific">Drosophila pseudoobscura pseudoobscura</name>
    <name type="common">Fruit fly</name>
    <dbReference type="NCBI Taxonomy" id="46245"/>
    <lineage>
        <taxon>Eukaryota</taxon>
        <taxon>Metazoa</taxon>
        <taxon>Ecdysozoa</taxon>
        <taxon>Arthropoda</taxon>
        <taxon>Hexapoda</taxon>
        <taxon>Insecta</taxon>
        <taxon>Pterygota</taxon>
        <taxon>Neoptera</taxon>
        <taxon>Endopterygota</taxon>
        <taxon>Diptera</taxon>
        <taxon>Brachycera</taxon>
        <taxon>Muscomorpha</taxon>
        <taxon>Ephydroidea</taxon>
        <taxon>Drosophilidae</taxon>
        <taxon>Drosophila</taxon>
        <taxon>Sophophora</taxon>
    </lineage>
</organism>
<dbReference type="Proteomes" id="UP000001819">
    <property type="component" value="Chromosome 3"/>
</dbReference>
<evidence type="ECO:0000313" key="3">
    <source>
        <dbReference type="RefSeq" id="XP_001361072.2"/>
    </source>
</evidence>
<reference evidence="2" key="1">
    <citation type="submission" date="2024-06" db="UniProtKB">
        <authorList>
            <consortium name="RefSeq"/>
        </authorList>
    </citation>
    <scope>NUCLEOTIDE SEQUENCE [LARGE SCALE GENOMIC DNA]</scope>
    <source>
        <strain evidence="2">MV2-25</strain>
    </source>
</reference>
<keyword evidence="2" id="KW-1185">Reference proteome</keyword>
<evidence type="ECO:0000256" key="1">
    <source>
        <dbReference type="SAM" id="Coils"/>
    </source>
</evidence>
<dbReference type="InParanoid" id="A0A6I8UUN8"/>
<gene>
    <name evidence="3" type="primary">LOC4804522</name>
</gene>
<proteinExistence type="predicted"/>